<dbReference type="EMBL" id="GBXM01062245">
    <property type="protein sequence ID" value="JAH46332.1"/>
    <property type="molecule type" value="Transcribed_RNA"/>
</dbReference>
<dbReference type="AlphaFoldDB" id="A0A0E9SYK5"/>
<organism evidence="1">
    <name type="scientific">Anguilla anguilla</name>
    <name type="common">European freshwater eel</name>
    <name type="synonym">Muraena anguilla</name>
    <dbReference type="NCBI Taxonomy" id="7936"/>
    <lineage>
        <taxon>Eukaryota</taxon>
        <taxon>Metazoa</taxon>
        <taxon>Chordata</taxon>
        <taxon>Craniata</taxon>
        <taxon>Vertebrata</taxon>
        <taxon>Euteleostomi</taxon>
        <taxon>Actinopterygii</taxon>
        <taxon>Neopterygii</taxon>
        <taxon>Teleostei</taxon>
        <taxon>Anguilliformes</taxon>
        <taxon>Anguillidae</taxon>
        <taxon>Anguilla</taxon>
    </lineage>
</organism>
<evidence type="ECO:0000313" key="1">
    <source>
        <dbReference type="EMBL" id="JAH46332.1"/>
    </source>
</evidence>
<sequence length="51" mass="5840">MKFRREKLKNSCRKHDSSVALSTLMRVRNESCLIPSKAVKMSDSLELQLAC</sequence>
<name>A0A0E9SYK5_ANGAN</name>
<reference evidence="1" key="2">
    <citation type="journal article" date="2015" name="Fish Shellfish Immunol.">
        <title>Early steps in the European eel (Anguilla anguilla)-Vibrio vulnificus interaction in the gills: Role of the RtxA13 toxin.</title>
        <authorList>
            <person name="Callol A."/>
            <person name="Pajuelo D."/>
            <person name="Ebbesson L."/>
            <person name="Teles M."/>
            <person name="MacKenzie S."/>
            <person name="Amaro C."/>
        </authorList>
    </citation>
    <scope>NUCLEOTIDE SEQUENCE</scope>
</reference>
<proteinExistence type="predicted"/>
<reference evidence="1" key="1">
    <citation type="submission" date="2014-11" db="EMBL/GenBank/DDBJ databases">
        <authorList>
            <person name="Amaro Gonzalez C."/>
        </authorList>
    </citation>
    <scope>NUCLEOTIDE SEQUENCE</scope>
</reference>
<accession>A0A0E9SYK5</accession>
<protein>
    <submittedName>
        <fullName evidence="1">Uncharacterized protein</fullName>
    </submittedName>
</protein>